<organism evidence="6 7">
    <name type="scientific">Cladobotryum mycophilum</name>
    <dbReference type="NCBI Taxonomy" id="491253"/>
    <lineage>
        <taxon>Eukaryota</taxon>
        <taxon>Fungi</taxon>
        <taxon>Dikarya</taxon>
        <taxon>Ascomycota</taxon>
        <taxon>Pezizomycotina</taxon>
        <taxon>Sordariomycetes</taxon>
        <taxon>Hypocreomycetidae</taxon>
        <taxon>Hypocreales</taxon>
        <taxon>Hypocreaceae</taxon>
        <taxon>Cladobotryum</taxon>
    </lineage>
</organism>
<sequence length="121" mass="11902">MKFFAIAALFVASAIAVPTNGYYPPPNGGGNPGRPGNGGGNPGRPGNGGGSGPLCPAGLYSNPQCCATDVLGIAALDCSNPRETPRSGSSLRSICAAEGQEAKCCAIPVAGQALLCTNPLN</sequence>
<dbReference type="Gene3D" id="3.20.120.10">
    <property type="entry name" value="Hydrophobin"/>
    <property type="match status" value="1"/>
</dbReference>
<dbReference type="PANTHER" id="PTHR42341">
    <property type="entry name" value="HYDROPHOBIN"/>
    <property type="match status" value="1"/>
</dbReference>
<evidence type="ECO:0000256" key="2">
    <source>
        <dbReference type="ARBA" id="ARBA00009576"/>
    </source>
</evidence>
<accession>A0ABR0SVQ8</accession>
<evidence type="ECO:0000256" key="1">
    <source>
        <dbReference type="ARBA" id="ARBA00004196"/>
    </source>
</evidence>
<keyword evidence="7" id="KW-1185">Reference proteome</keyword>
<comment type="similarity">
    <text evidence="2">Belongs to the cerato-ulmin hydrophobin family.</text>
</comment>
<keyword evidence="5" id="KW-0732">Signal</keyword>
<keyword evidence="3" id="KW-1015">Disulfide bond</keyword>
<feature type="compositionally biased region" description="Gly residues" evidence="4">
    <location>
        <begin position="28"/>
        <end position="48"/>
    </location>
</feature>
<name>A0ABR0SVQ8_9HYPO</name>
<dbReference type="EMBL" id="JAVFKD010000004">
    <property type="protein sequence ID" value="KAK5996233.1"/>
    <property type="molecule type" value="Genomic_DNA"/>
</dbReference>
<reference evidence="6 7" key="1">
    <citation type="submission" date="2024-01" db="EMBL/GenBank/DDBJ databases">
        <title>Complete genome of Cladobotryum mycophilum ATHUM6906.</title>
        <authorList>
            <person name="Christinaki A.C."/>
            <person name="Myridakis A.I."/>
            <person name="Kouvelis V.N."/>
        </authorList>
    </citation>
    <scope>NUCLEOTIDE SEQUENCE [LARGE SCALE GENOMIC DNA]</scope>
    <source>
        <strain evidence="6 7">ATHUM6906</strain>
    </source>
</reference>
<gene>
    <name evidence="6" type="ORF">PT974_04664</name>
</gene>
<feature type="region of interest" description="Disordered" evidence="4">
    <location>
        <begin position="22"/>
        <end position="48"/>
    </location>
</feature>
<proteinExistence type="inferred from homology"/>
<dbReference type="CDD" id="cd23508">
    <property type="entry name" value="hydrophobin_II"/>
    <property type="match status" value="1"/>
</dbReference>
<evidence type="ECO:0000313" key="7">
    <source>
        <dbReference type="Proteomes" id="UP001338125"/>
    </source>
</evidence>
<dbReference type="PANTHER" id="PTHR42341:SF1">
    <property type="entry name" value="HYDROPHOBIN"/>
    <property type="match status" value="1"/>
</dbReference>
<feature type="signal peptide" evidence="5">
    <location>
        <begin position="1"/>
        <end position="16"/>
    </location>
</feature>
<evidence type="ECO:0000256" key="5">
    <source>
        <dbReference type="SAM" id="SignalP"/>
    </source>
</evidence>
<dbReference type="InterPro" id="IPR010636">
    <property type="entry name" value="Class_II_hydrophobin"/>
</dbReference>
<dbReference type="InterPro" id="IPR036686">
    <property type="entry name" value="Class_II_Hydrophobin_sf"/>
</dbReference>
<comment type="subcellular location">
    <subcellularLocation>
        <location evidence="1">Cell envelope</location>
    </subcellularLocation>
</comment>
<evidence type="ECO:0000256" key="3">
    <source>
        <dbReference type="ARBA" id="ARBA00023157"/>
    </source>
</evidence>
<dbReference type="Proteomes" id="UP001338125">
    <property type="component" value="Unassembled WGS sequence"/>
</dbReference>
<dbReference type="SUPFAM" id="SSF101751">
    <property type="entry name" value="Hydrophobin II, HfbII"/>
    <property type="match status" value="1"/>
</dbReference>
<evidence type="ECO:0000256" key="4">
    <source>
        <dbReference type="SAM" id="MobiDB-lite"/>
    </source>
</evidence>
<protein>
    <submittedName>
        <fullName evidence="6">Trihydrophobin</fullName>
    </submittedName>
</protein>
<evidence type="ECO:0000313" key="6">
    <source>
        <dbReference type="EMBL" id="KAK5996233.1"/>
    </source>
</evidence>
<feature type="chain" id="PRO_5045205986" evidence="5">
    <location>
        <begin position="17"/>
        <end position="121"/>
    </location>
</feature>
<dbReference type="Pfam" id="PF06766">
    <property type="entry name" value="Hydrophobin_2"/>
    <property type="match status" value="1"/>
</dbReference>
<comment type="caution">
    <text evidence="6">The sequence shown here is derived from an EMBL/GenBank/DDBJ whole genome shotgun (WGS) entry which is preliminary data.</text>
</comment>